<feature type="domain" description="Multidrug resistance protein MdtA-like barrel-sandwich hybrid" evidence="6">
    <location>
        <begin position="95"/>
        <end position="271"/>
    </location>
</feature>
<feature type="coiled-coil region" evidence="4">
    <location>
        <begin position="183"/>
        <end position="242"/>
    </location>
</feature>
<gene>
    <name evidence="7" type="ORF">TW77_05675</name>
</gene>
<keyword evidence="5" id="KW-0472">Membrane</keyword>
<dbReference type="Gene3D" id="2.40.30.170">
    <property type="match status" value="1"/>
</dbReference>
<evidence type="ECO:0000256" key="4">
    <source>
        <dbReference type="SAM" id="Coils"/>
    </source>
</evidence>
<dbReference type="Pfam" id="PF25917">
    <property type="entry name" value="BSH_RND"/>
    <property type="match status" value="1"/>
</dbReference>
<keyword evidence="8" id="KW-1185">Reference proteome</keyword>
<evidence type="ECO:0000256" key="1">
    <source>
        <dbReference type="ARBA" id="ARBA00004196"/>
    </source>
</evidence>
<dbReference type="Gene3D" id="2.40.420.20">
    <property type="match status" value="1"/>
</dbReference>
<evidence type="ECO:0000259" key="6">
    <source>
        <dbReference type="Pfam" id="PF25917"/>
    </source>
</evidence>
<dbReference type="InterPro" id="IPR050465">
    <property type="entry name" value="UPF0194_transport"/>
</dbReference>
<name>A0A0F4QVU1_9GAMM</name>
<evidence type="ECO:0000256" key="3">
    <source>
        <dbReference type="ARBA" id="ARBA00023054"/>
    </source>
</evidence>
<keyword evidence="3 4" id="KW-0175">Coiled coil</keyword>
<feature type="transmembrane region" description="Helical" evidence="5">
    <location>
        <begin position="22"/>
        <end position="45"/>
    </location>
</feature>
<organism evidence="7 8">
    <name type="scientific">Pseudoalteromonas rubra</name>
    <dbReference type="NCBI Taxonomy" id="43658"/>
    <lineage>
        <taxon>Bacteria</taxon>
        <taxon>Pseudomonadati</taxon>
        <taxon>Pseudomonadota</taxon>
        <taxon>Gammaproteobacteria</taxon>
        <taxon>Alteromonadales</taxon>
        <taxon>Pseudoalteromonadaceae</taxon>
        <taxon>Pseudoalteromonas</taxon>
    </lineage>
</organism>
<proteinExistence type="inferred from homology"/>
<dbReference type="InterPro" id="IPR058625">
    <property type="entry name" value="MdtA-like_BSH"/>
</dbReference>
<dbReference type="PANTHER" id="PTHR32347">
    <property type="entry name" value="EFFLUX SYSTEM COMPONENT YKNX-RELATED"/>
    <property type="match status" value="1"/>
</dbReference>
<keyword evidence="5" id="KW-0812">Transmembrane</keyword>
<dbReference type="PANTHER" id="PTHR32347:SF14">
    <property type="entry name" value="EFFLUX SYSTEM COMPONENT YKNX-RELATED"/>
    <property type="match status" value="1"/>
</dbReference>
<dbReference type="Gene3D" id="1.10.287.470">
    <property type="entry name" value="Helix hairpin bin"/>
    <property type="match status" value="1"/>
</dbReference>
<evidence type="ECO:0000313" key="7">
    <source>
        <dbReference type="EMBL" id="KJZ11375.1"/>
    </source>
</evidence>
<dbReference type="PATRIC" id="fig|43658.5.peg.1183"/>
<dbReference type="EMBL" id="JXYA01000010">
    <property type="protein sequence ID" value="KJZ11375.1"/>
    <property type="molecule type" value="Genomic_DNA"/>
</dbReference>
<feature type="coiled-coil region" evidence="4">
    <location>
        <begin position="117"/>
        <end position="149"/>
    </location>
</feature>
<accession>A0A0F4QVU1</accession>
<comment type="similarity">
    <text evidence="2">Belongs to the membrane fusion protein (MFP) (TC 8.A.1) family.</text>
</comment>
<dbReference type="AlphaFoldDB" id="A0A0F4QVU1"/>
<comment type="caution">
    <text evidence="7">The sequence shown here is derived from an EMBL/GenBank/DDBJ whole genome shotgun (WGS) entry which is preliminary data.</text>
</comment>
<evidence type="ECO:0000256" key="5">
    <source>
        <dbReference type="SAM" id="Phobius"/>
    </source>
</evidence>
<dbReference type="Gene3D" id="2.40.50.100">
    <property type="match status" value="1"/>
</dbReference>
<comment type="subcellular location">
    <subcellularLocation>
        <location evidence="1">Cell envelope</location>
    </subcellularLocation>
</comment>
<evidence type="ECO:0000313" key="8">
    <source>
        <dbReference type="Proteomes" id="UP000033452"/>
    </source>
</evidence>
<dbReference type="OrthoDB" id="5752864at2"/>
<keyword evidence="5" id="KW-1133">Transmembrane helix</keyword>
<dbReference type="GO" id="GO:0030313">
    <property type="term" value="C:cell envelope"/>
    <property type="evidence" value="ECO:0007669"/>
    <property type="project" value="UniProtKB-SubCell"/>
</dbReference>
<dbReference type="RefSeq" id="WP_046003999.1">
    <property type="nucleotide sequence ID" value="NZ_JXYA01000010.1"/>
</dbReference>
<reference evidence="7 8" key="1">
    <citation type="journal article" date="2015" name="BMC Genomics">
        <title>Genome mining reveals unlocked bioactive potential of marine Gram-negative bacteria.</title>
        <authorList>
            <person name="Machado H."/>
            <person name="Sonnenschein E.C."/>
            <person name="Melchiorsen J."/>
            <person name="Gram L."/>
        </authorList>
    </citation>
    <scope>NUCLEOTIDE SEQUENCE [LARGE SCALE GENOMIC DNA]</scope>
    <source>
        <strain evidence="7 8">S2471</strain>
    </source>
</reference>
<dbReference type="SUPFAM" id="SSF111369">
    <property type="entry name" value="HlyD-like secretion proteins"/>
    <property type="match status" value="2"/>
</dbReference>
<protein>
    <submittedName>
        <fullName evidence="7">RND transporter MFP subunit</fullName>
    </submittedName>
</protein>
<evidence type="ECO:0000256" key="2">
    <source>
        <dbReference type="ARBA" id="ARBA00009477"/>
    </source>
</evidence>
<dbReference type="Proteomes" id="UP000033452">
    <property type="component" value="Unassembled WGS sequence"/>
</dbReference>
<sequence length="422" mass="47217">MQYIDDTSAQDSQLEKKHNYKLYFLIIAGLFISLYFVVPQLLAWASGESAVRMDNIHVAEVRRGEFIRDISVQGRVIASRRPTLYSPAEGTVTYLVTAGDSVEINQPLAQIDSPELKSLLAQEQAELTRLKTQLEREKIQAKKQDLAQENYLGQAIVALNAAKREMRRNEEGKKNQVVSDIDYQKAKDELENAQREHRLAVKEVALLKESQKFEIQTRAIEFQAQQVLVDELQRRVASLEIRSPVNGIVGNLSVDQKNTVAKNQPLLSVVDLSHYEVEVNIPENYADDLALGMPAQITLNGRAYEGELTAISPEIVRGQVEGKIRFKETDITGLRQNQRLTSRIVLEEKSGVTYLPRGQFVDAYSGKYAYVLDEGSAVKKPISLGSKSLGQVEVLSGLAVGDTVIISDTRMFNSAERVRVVQ</sequence>